<comment type="caution">
    <text evidence="5">The sequence shown here is derived from an EMBL/GenBank/DDBJ whole genome shotgun (WGS) entry which is preliminary data.</text>
</comment>
<feature type="domain" description="GH3 middle" evidence="3">
    <location>
        <begin position="377"/>
        <end position="462"/>
    </location>
</feature>
<evidence type="ECO:0000313" key="6">
    <source>
        <dbReference type="Proteomes" id="UP001345219"/>
    </source>
</evidence>
<keyword evidence="6" id="KW-1185">Reference proteome</keyword>
<dbReference type="InterPro" id="IPR055377">
    <property type="entry name" value="GH3_M"/>
</dbReference>
<dbReference type="Pfam" id="PF03321">
    <property type="entry name" value="GH3"/>
    <property type="match status" value="1"/>
</dbReference>
<dbReference type="GO" id="GO:0016881">
    <property type="term" value="F:acid-amino acid ligase activity"/>
    <property type="evidence" value="ECO:0007669"/>
    <property type="project" value="TreeGrafter"/>
</dbReference>
<dbReference type="InterPro" id="IPR004993">
    <property type="entry name" value="GH3"/>
</dbReference>
<evidence type="ECO:0000313" key="5">
    <source>
        <dbReference type="EMBL" id="KAK4741724.1"/>
    </source>
</evidence>
<evidence type="ECO:0000256" key="1">
    <source>
        <dbReference type="ARBA" id="ARBA00008068"/>
    </source>
</evidence>
<dbReference type="Proteomes" id="UP001345219">
    <property type="component" value="Chromosome 19"/>
</dbReference>
<dbReference type="PANTHER" id="PTHR31901:SF48">
    <property type="entry name" value="INDOLE-3-ACETIC ACID-AMIDO SYNTHETASE GH3.10"/>
    <property type="match status" value="1"/>
</dbReference>
<keyword evidence="2" id="KW-0436">Ligase</keyword>
<protein>
    <submittedName>
        <fullName evidence="5">Uncharacterized protein</fullName>
    </submittedName>
</protein>
<gene>
    <name evidence="5" type="ORF">SAY87_025312</name>
</gene>
<dbReference type="AlphaFoldDB" id="A0AAN7GHI5"/>
<evidence type="ECO:0000256" key="2">
    <source>
        <dbReference type="ARBA" id="ARBA00022598"/>
    </source>
</evidence>
<dbReference type="Pfam" id="PF23571">
    <property type="entry name" value="GH3_M"/>
    <property type="match status" value="1"/>
</dbReference>
<dbReference type="GO" id="GO:0005737">
    <property type="term" value="C:cytoplasm"/>
    <property type="evidence" value="ECO:0007669"/>
    <property type="project" value="TreeGrafter"/>
</dbReference>
<dbReference type="EMBL" id="JAXIOK010000024">
    <property type="protein sequence ID" value="KAK4741724.1"/>
    <property type="molecule type" value="Genomic_DNA"/>
</dbReference>
<name>A0AAN7GHI5_9MYRT</name>
<dbReference type="Pfam" id="PF23572">
    <property type="entry name" value="GH3_C"/>
    <property type="match status" value="1"/>
</dbReference>
<comment type="similarity">
    <text evidence="1">Belongs to the IAA-amido conjugating enzyme family.</text>
</comment>
<dbReference type="PANTHER" id="PTHR31901">
    <property type="entry name" value="GH3 DOMAIN-CONTAINING PROTEIN"/>
    <property type="match status" value="1"/>
</dbReference>
<evidence type="ECO:0000259" key="4">
    <source>
        <dbReference type="Pfam" id="PF23572"/>
    </source>
</evidence>
<organism evidence="5 6">
    <name type="scientific">Trapa incisa</name>
    <dbReference type="NCBI Taxonomy" id="236973"/>
    <lineage>
        <taxon>Eukaryota</taxon>
        <taxon>Viridiplantae</taxon>
        <taxon>Streptophyta</taxon>
        <taxon>Embryophyta</taxon>
        <taxon>Tracheophyta</taxon>
        <taxon>Spermatophyta</taxon>
        <taxon>Magnoliopsida</taxon>
        <taxon>eudicotyledons</taxon>
        <taxon>Gunneridae</taxon>
        <taxon>Pentapetalae</taxon>
        <taxon>rosids</taxon>
        <taxon>malvids</taxon>
        <taxon>Myrtales</taxon>
        <taxon>Lythraceae</taxon>
        <taxon>Trapa</taxon>
    </lineage>
</organism>
<reference evidence="5 6" key="1">
    <citation type="journal article" date="2023" name="Hortic Res">
        <title>Pangenome of water caltrop reveals structural variations and asymmetric subgenome divergence after allopolyploidization.</title>
        <authorList>
            <person name="Zhang X."/>
            <person name="Chen Y."/>
            <person name="Wang L."/>
            <person name="Yuan Y."/>
            <person name="Fang M."/>
            <person name="Shi L."/>
            <person name="Lu R."/>
            <person name="Comes H.P."/>
            <person name="Ma Y."/>
            <person name="Chen Y."/>
            <person name="Huang G."/>
            <person name="Zhou Y."/>
            <person name="Zheng Z."/>
            <person name="Qiu Y."/>
        </authorList>
    </citation>
    <scope>NUCLEOTIDE SEQUENCE [LARGE SCALE GENOMIC DNA]</scope>
    <source>
        <tissue evidence="5">Roots</tissue>
    </source>
</reference>
<dbReference type="InterPro" id="IPR055378">
    <property type="entry name" value="GH3_C"/>
</dbReference>
<accession>A0AAN7GHI5</accession>
<proteinExistence type="inferred from homology"/>
<evidence type="ECO:0000259" key="3">
    <source>
        <dbReference type="Pfam" id="PF23571"/>
    </source>
</evidence>
<feature type="domain" description="GH3 C-terminal" evidence="4">
    <location>
        <begin position="478"/>
        <end position="593"/>
    </location>
</feature>
<sequence length="621" mass="70093">METNPHIPYQAMHPSLAPTDEAESMVRWFEDVTARAAEVQAETLRRILMANRGVEYLSQWLGTTMPTFDEMEPVELESLYTALVPLASHGDFEPYFQRIADGDRAPLLTQQPIELLSLSSGTTEGRQKFAPFTRHSAEMTVNTFRLAIAYRSSVYPIREGGKILEFIYSSKNFKTKGGLTVGTATTHYYSSEEFRFKQNQTRSFTCSPGAVISGGDYRQSTYCHLLLGLLFREEIEFITSTFAYTVVQAFRALEDHWRDIVEDLRNGTLSPQIVTLGPMRAAVLEIIGDRPRPTLAEAVEAACEDLGSRDWAGVVPILWPNAKYVYSIMTGSMQHYMTKLRHYCGGLPLVSADYGATESWIGVNVDPASPPERVTFAVVPTFSYFEFIPLYPRQNDHNGCRLSTVVDDFIEGNPVPLSQVKMGQQYEIVLTTFTGLYRYRLGDMVEVAGFHNRTPKLRFLCRRKLILTINIDKNTEMDLQLVVDRGSRRLKKALGELVDYTSHANTEKQPGHYIIYWEIRGDNISDDVLKECCCEMDAAFTDAGYVVSRKSSSIGPLELRIVEADTFRKILGYFIGNGAGLNQYKTPRCTRNPVLLGILDASTVRRFHSTAYTIDQSIKKE</sequence>